<sequence>MTGGTTLALTPPVISQAGQRHREVGSLLAALAMTGGCVRSSFVIARARQRPSNLDKIARCTRNDRW</sequence>
<dbReference type="AlphaFoldDB" id="B8GA30"/>
<dbReference type="EMBL" id="CP001337">
    <property type="protein sequence ID" value="ACL24545.1"/>
    <property type="molecule type" value="Genomic_DNA"/>
</dbReference>
<reference evidence="1" key="1">
    <citation type="submission" date="2008-12" db="EMBL/GenBank/DDBJ databases">
        <title>Complete sequence of Chloroflexus aggregans DSM 9485.</title>
        <authorList>
            <consortium name="US DOE Joint Genome Institute"/>
            <person name="Lucas S."/>
            <person name="Copeland A."/>
            <person name="Lapidus A."/>
            <person name="Glavina del Rio T."/>
            <person name="Dalin E."/>
            <person name="Tice H."/>
            <person name="Pitluck S."/>
            <person name="Foster B."/>
            <person name="Larimer F."/>
            <person name="Land M."/>
            <person name="Hauser L."/>
            <person name="Kyrpides N."/>
            <person name="Mikhailova N."/>
            <person name="Bryant D."/>
            <person name="Richardson P."/>
        </authorList>
    </citation>
    <scope>NUCLEOTIDE SEQUENCE</scope>
    <source>
        <strain evidence="1">DSM 9485</strain>
    </source>
</reference>
<gene>
    <name evidence="1" type="ordered locus">Cagg_1644</name>
</gene>
<name>B8GA30_CHLAD</name>
<dbReference type="HOGENOM" id="CLU_2823248_0_0_0"/>
<organism evidence="1 2">
    <name type="scientific">Chloroflexus aggregans (strain MD-66 / DSM 9485)</name>
    <dbReference type="NCBI Taxonomy" id="326427"/>
    <lineage>
        <taxon>Bacteria</taxon>
        <taxon>Bacillati</taxon>
        <taxon>Chloroflexota</taxon>
        <taxon>Chloroflexia</taxon>
        <taxon>Chloroflexales</taxon>
        <taxon>Chloroflexineae</taxon>
        <taxon>Chloroflexaceae</taxon>
        <taxon>Chloroflexus</taxon>
    </lineage>
</organism>
<accession>B8GA30</accession>
<evidence type="ECO:0000313" key="2">
    <source>
        <dbReference type="Proteomes" id="UP000002508"/>
    </source>
</evidence>
<protein>
    <submittedName>
        <fullName evidence="1">Uncharacterized protein</fullName>
    </submittedName>
</protein>
<dbReference type="Proteomes" id="UP000002508">
    <property type="component" value="Chromosome"/>
</dbReference>
<evidence type="ECO:0000313" key="1">
    <source>
        <dbReference type="EMBL" id="ACL24545.1"/>
    </source>
</evidence>
<proteinExistence type="predicted"/>
<dbReference type="KEGG" id="cag:Cagg_1644"/>
<keyword evidence="2" id="KW-1185">Reference proteome</keyword>